<dbReference type="SMART" id="SM00530">
    <property type="entry name" value="HTH_XRE"/>
    <property type="match status" value="1"/>
</dbReference>
<proteinExistence type="predicted"/>
<dbReference type="InterPro" id="IPR001387">
    <property type="entry name" value="Cro/C1-type_HTH"/>
</dbReference>
<dbReference type="PROSITE" id="PS50943">
    <property type="entry name" value="HTH_CROC1"/>
    <property type="match status" value="1"/>
</dbReference>
<dbReference type="GO" id="GO:0003677">
    <property type="term" value="F:DNA binding"/>
    <property type="evidence" value="ECO:0007669"/>
    <property type="project" value="InterPro"/>
</dbReference>
<dbReference type="SUPFAM" id="SSF47413">
    <property type="entry name" value="lambda repressor-like DNA-binding domains"/>
    <property type="match status" value="1"/>
</dbReference>
<evidence type="ECO:0000313" key="3">
    <source>
        <dbReference type="Proteomes" id="UP000006546"/>
    </source>
</evidence>
<dbReference type="CDD" id="cd00093">
    <property type="entry name" value="HTH_XRE"/>
    <property type="match status" value="1"/>
</dbReference>
<reference evidence="3" key="1">
    <citation type="submission" date="2011-04" db="EMBL/GenBank/DDBJ databases">
        <title>The complete genome of Treponema brennaborense DSM 12168.</title>
        <authorList>
            <person name="Lucas S."/>
            <person name="Han J."/>
            <person name="Lapidus A."/>
            <person name="Bruce D."/>
            <person name="Goodwin L."/>
            <person name="Pitluck S."/>
            <person name="Peters L."/>
            <person name="Kyrpides N."/>
            <person name="Mavromatis K."/>
            <person name="Ivanova N."/>
            <person name="Mikhailova N."/>
            <person name="Pagani I."/>
            <person name="Teshima H."/>
            <person name="Detter J.C."/>
            <person name="Tapia R."/>
            <person name="Han C."/>
            <person name="Land M."/>
            <person name="Hauser L."/>
            <person name="Markowitz V."/>
            <person name="Cheng J.-F."/>
            <person name="Hugenholtz P."/>
            <person name="Woyke T."/>
            <person name="Wu D."/>
            <person name="Gronow S."/>
            <person name="Wellnitz S."/>
            <person name="Brambilla E."/>
            <person name="Klenk H.-P."/>
            <person name="Eisen J.A."/>
        </authorList>
    </citation>
    <scope>NUCLEOTIDE SEQUENCE [LARGE SCALE GENOMIC DNA]</scope>
    <source>
        <strain evidence="3">DSM 12168 / CIP 105900 / DD5/3</strain>
    </source>
</reference>
<name>F4LNX2_TREBD</name>
<gene>
    <name evidence="2" type="ordered locus">Trebr_2543</name>
</gene>
<dbReference type="OrthoDB" id="362193at2"/>
<feature type="domain" description="HTH cro/C1-type" evidence="1">
    <location>
        <begin position="7"/>
        <end position="62"/>
    </location>
</feature>
<sequence length="109" mass="12104">MDFRSRLREEIIFSGLSNKEVAAKAGITKRALDSYVSSQACMPSADVAVRLALVLNTSVEYLVTGETFQIQTAGSKENIRKLLHIFSSLPEKQKNLLLVIADDIQQYLS</sequence>
<accession>F4LNX2</accession>
<dbReference type="InterPro" id="IPR010982">
    <property type="entry name" value="Lambda_DNA-bd_dom_sf"/>
</dbReference>
<dbReference type="KEGG" id="tbe:Trebr_2543"/>
<dbReference type="HOGENOM" id="CLU_066192_25_0_12"/>
<dbReference type="EMBL" id="CP002696">
    <property type="protein sequence ID" value="AEE17949.1"/>
    <property type="molecule type" value="Genomic_DNA"/>
</dbReference>
<evidence type="ECO:0000313" key="2">
    <source>
        <dbReference type="EMBL" id="AEE17949.1"/>
    </source>
</evidence>
<protein>
    <submittedName>
        <fullName evidence="2">Helix-turn-helix domain protein</fullName>
    </submittedName>
</protein>
<dbReference type="STRING" id="906968.Trebr_2543"/>
<organism evidence="2 3">
    <name type="scientific">Treponema brennaborense (strain DSM 12168 / CIP 105900 / DD5/3)</name>
    <dbReference type="NCBI Taxonomy" id="906968"/>
    <lineage>
        <taxon>Bacteria</taxon>
        <taxon>Pseudomonadati</taxon>
        <taxon>Spirochaetota</taxon>
        <taxon>Spirochaetia</taxon>
        <taxon>Spirochaetales</taxon>
        <taxon>Treponemataceae</taxon>
        <taxon>Treponema</taxon>
    </lineage>
</organism>
<dbReference type="Pfam" id="PF01381">
    <property type="entry name" value="HTH_3"/>
    <property type="match status" value="1"/>
</dbReference>
<dbReference type="Proteomes" id="UP000006546">
    <property type="component" value="Chromosome"/>
</dbReference>
<dbReference type="Gene3D" id="1.10.260.40">
    <property type="entry name" value="lambda repressor-like DNA-binding domains"/>
    <property type="match status" value="1"/>
</dbReference>
<dbReference type="RefSeq" id="WP_013759650.1">
    <property type="nucleotide sequence ID" value="NC_015500.1"/>
</dbReference>
<evidence type="ECO:0000259" key="1">
    <source>
        <dbReference type="PROSITE" id="PS50943"/>
    </source>
</evidence>
<dbReference type="AlphaFoldDB" id="F4LNX2"/>
<keyword evidence="3" id="KW-1185">Reference proteome</keyword>